<feature type="domain" description="Multidrug resistance protein MdtA-like barrel-sandwich hybrid" evidence="7">
    <location>
        <begin position="42"/>
        <end position="183"/>
    </location>
</feature>
<accession>A0A482IYR4</accession>
<evidence type="ECO:0000313" key="10">
    <source>
        <dbReference type="Proteomes" id="UP000253772"/>
    </source>
</evidence>
<dbReference type="InterPro" id="IPR006143">
    <property type="entry name" value="RND_pump_MFP"/>
</dbReference>
<dbReference type="InterPro" id="IPR050393">
    <property type="entry name" value="MFP_Efflux_Pump"/>
</dbReference>
<organism evidence="9 10">
    <name type="scientific">Cupriavidus metallidurans</name>
    <dbReference type="NCBI Taxonomy" id="119219"/>
    <lineage>
        <taxon>Bacteria</taxon>
        <taxon>Pseudomonadati</taxon>
        <taxon>Pseudomonadota</taxon>
        <taxon>Betaproteobacteria</taxon>
        <taxon>Burkholderiales</taxon>
        <taxon>Burkholderiaceae</taxon>
        <taxon>Cupriavidus</taxon>
    </lineage>
</organism>
<dbReference type="PANTHER" id="PTHR30367">
    <property type="entry name" value="P-HYDROXYBENZOIC ACID EFFLUX PUMP SUBUNIT AAEA-RELATED"/>
    <property type="match status" value="1"/>
</dbReference>
<name>A0A482IYR4_9BURK</name>
<evidence type="ECO:0000313" key="9">
    <source>
        <dbReference type="EMBL" id="QBP12527.1"/>
    </source>
</evidence>
<evidence type="ECO:0000256" key="4">
    <source>
        <dbReference type="ARBA" id="ARBA00022989"/>
    </source>
</evidence>
<evidence type="ECO:0000256" key="1">
    <source>
        <dbReference type="ARBA" id="ARBA00004167"/>
    </source>
</evidence>
<dbReference type="Gene3D" id="2.40.30.170">
    <property type="match status" value="1"/>
</dbReference>
<reference evidence="9 10" key="1">
    <citation type="submission" date="2019-03" db="EMBL/GenBank/DDBJ databases">
        <title>Comparative insights into the high quality Complete genome sequence of highly metal resistant Cupriavidus metallidurans strain BS1 isolated from a gold-copper mine.</title>
        <authorList>
            <person name="Mazhar H.S."/>
            <person name="Rensing C."/>
        </authorList>
    </citation>
    <scope>NUCLEOTIDE SEQUENCE [LARGE SCALE GENOMIC DNA]</scope>
    <source>
        <strain evidence="9 10">BS1</strain>
    </source>
</reference>
<gene>
    <name evidence="9" type="ORF">DDF84_022675</name>
</gene>
<dbReference type="OrthoDB" id="9811754at2"/>
<evidence type="ECO:0000259" key="7">
    <source>
        <dbReference type="Pfam" id="PF25917"/>
    </source>
</evidence>
<keyword evidence="3" id="KW-0812">Transmembrane</keyword>
<evidence type="ECO:0000256" key="3">
    <source>
        <dbReference type="ARBA" id="ARBA00022692"/>
    </source>
</evidence>
<dbReference type="GO" id="GO:0022857">
    <property type="term" value="F:transmembrane transporter activity"/>
    <property type="evidence" value="ECO:0007669"/>
    <property type="project" value="InterPro"/>
</dbReference>
<dbReference type="InterPro" id="IPR058634">
    <property type="entry name" value="AaeA-lik-b-barrel"/>
</dbReference>
<dbReference type="PROSITE" id="PS51257">
    <property type="entry name" value="PROKAR_LIPOPROTEIN"/>
    <property type="match status" value="1"/>
</dbReference>
<evidence type="ECO:0000256" key="2">
    <source>
        <dbReference type="ARBA" id="ARBA00009477"/>
    </source>
</evidence>
<dbReference type="Proteomes" id="UP000253772">
    <property type="component" value="Chromosome c2"/>
</dbReference>
<dbReference type="GO" id="GO:0016020">
    <property type="term" value="C:membrane"/>
    <property type="evidence" value="ECO:0007669"/>
    <property type="project" value="InterPro"/>
</dbReference>
<feature type="domain" description="Multidrug resistance protein MdtA-like alpha-helical hairpin" evidence="6">
    <location>
        <begin position="83"/>
        <end position="149"/>
    </location>
</feature>
<keyword evidence="4" id="KW-1133">Transmembrane helix</keyword>
<dbReference type="InterPro" id="IPR058625">
    <property type="entry name" value="MdtA-like_BSH"/>
</dbReference>
<dbReference type="EMBL" id="CP037901">
    <property type="protein sequence ID" value="QBP12527.1"/>
    <property type="molecule type" value="Genomic_DNA"/>
</dbReference>
<sequence length="299" mass="32315">MKPLLRSLITLSIVVAACLLIAALWRAYVLAPWTRDGRVSAEVVQIMPEVSGTVAEVSVKDNQFVHRGDVLYRLDPLRFRLAVASAEAEMEKRHAEVALKASTAKRRNQLGSDVISAETIDLANGEAKIAKAAYDSAVAALDVARLNLDRATIKAPVDGYVTNFRLRTGDYATAGATKVSIVDSSSFWVTGYFEETKLAKIAPGKSADIHLMGFDAAVRGHVSSIGRGIADANDNPDHRGLQSVNPVFTWVRLAQRIPVRIQIDHIPDGVTLSAGMTCSIAVGDELPKGRLEALSRKFL</sequence>
<dbReference type="RefSeq" id="WP_111734033.1">
    <property type="nucleotide sequence ID" value="NZ_CP037901.1"/>
</dbReference>
<evidence type="ECO:0000259" key="6">
    <source>
        <dbReference type="Pfam" id="PF25876"/>
    </source>
</evidence>
<dbReference type="Gene3D" id="2.40.50.100">
    <property type="match status" value="1"/>
</dbReference>
<dbReference type="Pfam" id="PF25917">
    <property type="entry name" value="BSH_RND"/>
    <property type="match status" value="1"/>
</dbReference>
<comment type="similarity">
    <text evidence="2">Belongs to the membrane fusion protein (MFP) (TC 8.A.1) family.</text>
</comment>
<protein>
    <submittedName>
        <fullName evidence="9">HlyD family secretion protein</fullName>
    </submittedName>
</protein>
<keyword evidence="5" id="KW-0472">Membrane</keyword>
<dbReference type="Pfam" id="PF25963">
    <property type="entry name" value="Beta-barrel_AAEA"/>
    <property type="match status" value="1"/>
</dbReference>
<dbReference type="NCBIfam" id="TIGR01730">
    <property type="entry name" value="RND_mfp"/>
    <property type="match status" value="1"/>
</dbReference>
<feature type="domain" description="p-hydroxybenzoic acid efflux pump subunit AaeA-like beta-barrel" evidence="8">
    <location>
        <begin position="186"/>
        <end position="282"/>
    </location>
</feature>
<proteinExistence type="inferred from homology"/>
<comment type="subcellular location">
    <subcellularLocation>
        <location evidence="1">Membrane</location>
        <topology evidence="1">Single-pass membrane protein</topology>
    </subcellularLocation>
</comment>
<dbReference type="SUPFAM" id="SSF111369">
    <property type="entry name" value="HlyD-like secretion proteins"/>
    <property type="match status" value="1"/>
</dbReference>
<dbReference type="InterPro" id="IPR058624">
    <property type="entry name" value="MdtA-like_HH"/>
</dbReference>
<dbReference type="AlphaFoldDB" id="A0A482IYR4"/>
<dbReference type="Pfam" id="PF25876">
    <property type="entry name" value="HH_MFP_RND"/>
    <property type="match status" value="1"/>
</dbReference>
<dbReference type="PANTHER" id="PTHR30367:SF12">
    <property type="entry name" value="P-HYDROXYBENZOIC ACID EFFLUX PUMP SUBUNIT AAEA"/>
    <property type="match status" value="1"/>
</dbReference>
<evidence type="ECO:0000256" key="5">
    <source>
        <dbReference type="ARBA" id="ARBA00023136"/>
    </source>
</evidence>
<evidence type="ECO:0000259" key="8">
    <source>
        <dbReference type="Pfam" id="PF25963"/>
    </source>
</evidence>